<evidence type="ECO:0000259" key="2">
    <source>
        <dbReference type="SMART" id="SM01017"/>
    </source>
</evidence>
<dbReference type="GO" id="GO:0030674">
    <property type="term" value="F:protein-macromolecule adaptor activity"/>
    <property type="evidence" value="ECO:0007669"/>
    <property type="project" value="TreeGrafter"/>
</dbReference>
<evidence type="ECO:0000313" key="4">
    <source>
        <dbReference type="Proteomes" id="UP000000709"/>
    </source>
</evidence>
<feature type="region of interest" description="Disordered" evidence="1">
    <location>
        <begin position="573"/>
        <end position="622"/>
    </location>
</feature>
<name>G3AFE6_SPAPN</name>
<accession>G3AFE6</accession>
<dbReference type="Pfam" id="PF02752">
    <property type="entry name" value="Arrestin_C"/>
    <property type="match status" value="1"/>
</dbReference>
<evidence type="ECO:0000313" key="3">
    <source>
        <dbReference type="EMBL" id="EGW34935.1"/>
    </source>
</evidence>
<dbReference type="InterPro" id="IPR011022">
    <property type="entry name" value="Arrestin_C-like"/>
</dbReference>
<dbReference type="InterPro" id="IPR014752">
    <property type="entry name" value="Arrestin-like_C"/>
</dbReference>
<dbReference type="Proteomes" id="UP000000709">
    <property type="component" value="Unassembled WGS sequence"/>
</dbReference>
<protein>
    <recommendedName>
        <fullName evidence="2">Arrestin C-terminal-like domain-containing protein</fullName>
    </recommendedName>
</protein>
<feature type="compositionally biased region" description="Acidic residues" evidence="1">
    <location>
        <begin position="450"/>
        <end position="464"/>
    </location>
</feature>
<dbReference type="GeneID" id="18869602"/>
<dbReference type="GO" id="GO:0005886">
    <property type="term" value="C:plasma membrane"/>
    <property type="evidence" value="ECO:0007669"/>
    <property type="project" value="TreeGrafter"/>
</dbReference>
<sequence length="636" mass="72410">MFSLGLNLALFDIKLKTPYKGLLFLRGNEFEVESVPFFGEVKLSLNEDVHVKRIHLCLVGEFQYDYICRGEKYGLYGERYDGKTCVLWVDWDNLLTSEDGEVTFGNYGDTIIPLNKARSKSIGDVKRRQGSITEATTPEMPALSRTNSLPSEVPASPPRVLEVPKSGYDGTPFKNQNSPNQTFLLPKGNYSLPFKVFLPTDICETVEGIAEASIRYRVHCNIERGRFEKTESKAKYLRVIRTLHPQNLNLCESIEIHNTWPEKIQYKVSMHKKGIAIGSTIPIHVIIVPMVKGLVLQGMSCSIVEHFNIEQSHKRSPEFEKVIGRQHLAVPTMEELEYERWDIKTHYRVPHKLKELTQGCEIKNNLLTVKHRLRICIRFQNPGSDHVSELRVNLPVSVYISANSGFVVDRHYEVDPRYGTFIPNDKLEEVLFSNGQFESISGSRRPISPMEDEEATSQDEIDPDREEAAPPLYQEHIFDKVYDMNSPRSPLQQFQEYSPLPSPTNSVLNLAAFVERPESLDSSIDSGEDPLSPVQTLDVQALSKVPTYDEAFDQDVAHIEDGFAPLYPYSSDLDVASDTSRSPTRRSRRNSLARSLSLPRFSISQERSHDDDDEEPKRRNSLGLGKFFHLKRKSIS</sequence>
<feature type="region of interest" description="Disordered" evidence="1">
    <location>
        <begin position="440"/>
        <end position="464"/>
    </location>
</feature>
<dbReference type="InParanoid" id="G3AFE6"/>
<keyword evidence="4" id="KW-1185">Reference proteome</keyword>
<dbReference type="RefSeq" id="XP_007372347.1">
    <property type="nucleotide sequence ID" value="XM_007372285.1"/>
</dbReference>
<feature type="region of interest" description="Disordered" evidence="1">
    <location>
        <begin position="125"/>
        <end position="159"/>
    </location>
</feature>
<feature type="domain" description="Arrestin C-terminal-like" evidence="2">
    <location>
        <begin position="260"/>
        <end position="403"/>
    </location>
</feature>
<gene>
    <name evidence="3" type="ORF">SPAPADRAFT_131720</name>
</gene>
<dbReference type="GO" id="GO:0070086">
    <property type="term" value="P:ubiquitin-dependent endocytosis"/>
    <property type="evidence" value="ECO:0007669"/>
    <property type="project" value="TreeGrafter"/>
</dbReference>
<dbReference type="GO" id="GO:0031625">
    <property type="term" value="F:ubiquitin protein ligase binding"/>
    <property type="evidence" value="ECO:0007669"/>
    <property type="project" value="TreeGrafter"/>
</dbReference>
<dbReference type="Gene3D" id="2.60.40.640">
    <property type="match status" value="2"/>
</dbReference>
<organism evidence="4">
    <name type="scientific">Spathaspora passalidarum (strain NRRL Y-27907 / 11-Y1)</name>
    <dbReference type="NCBI Taxonomy" id="619300"/>
    <lineage>
        <taxon>Eukaryota</taxon>
        <taxon>Fungi</taxon>
        <taxon>Dikarya</taxon>
        <taxon>Ascomycota</taxon>
        <taxon>Saccharomycotina</taxon>
        <taxon>Pichiomycetes</taxon>
        <taxon>Debaryomycetaceae</taxon>
        <taxon>Spathaspora</taxon>
    </lineage>
</organism>
<evidence type="ECO:0000256" key="1">
    <source>
        <dbReference type="SAM" id="MobiDB-lite"/>
    </source>
</evidence>
<dbReference type="AlphaFoldDB" id="G3AFE6"/>
<proteinExistence type="predicted"/>
<dbReference type="KEGG" id="spaa:SPAPADRAFT_131720"/>
<dbReference type="OrthoDB" id="2333384at2759"/>
<dbReference type="SMART" id="SM01017">
    <property type="entry name" value="Arrestin_C"/>
    <property type="match status" value="1"/>
</dbReference>
<dbReference type="OMA" id="KGNYNLP"/>
<dbReference type="PANTHER" id="PTHR11188:SF17">
    <property type="entry name" value="FI21816P1"/>
    <property type="match status" value="1"/>
</dbReference>
<dbReference type="GO" id="GO:0005829">
    <property type="term" value="C:cytosol"/>
    <property type="evidence" value="ECO:0007669"/>
    <property type="project" value="TreeGrafter"/>
</dbReference>
<dbReference type="InterPro" id="IPR050357">
    <property type="entry name" value="Arrestin_domain-protein"/>
</dbReference>
<dbReference type="PANTHER" id="PTHR11188">
    <property type="entry name" value="ARRESTIN DOMAIN CONTAINING PROTEIN"/>
    <property type="match status" value="1"/>
</dbReference>
<dbReference type="eggNOG" id="KOG3780">
    <property type="taxonomic scope" value="Eukaryota"/>
</dbReference>
<feature type="compositionally biased region" description="Basic and acidic residues" evidence="1">
    <location>
        <begin position="606"/>
        <end position="618"/>
    </location>
</feature>
<dbReference type="HOGENOM" id="CLU_018982_3_0_1"/>
<dbReference type="FunCoup" id="G3AFE6">
    <property type="interactions" value="55"/>
</dbReference>
<dbReference type="EMBL" id="GL996499">
    <property type="protein sequence ID" value="EGW34935.1"/>
    <property type="molecule type" value="Genomic_DNA"/>
</dbReference>
<reference evidence="3 4" key="1">
    <citation type="journal article" date="2011" name="Proc. Natl. Acad. Sci. U.S.A.">
        <title>Comparative genomics of xylose-fermenting fungi for enhanced biofuel production.</title>
        <authorList>
            <person name="Wohlbach D.J."/>
            <person name="Kuo A."/>
            <person name="Sato T.K."/>
            <person name="Potts K.M."/>
            <person name="Salamov A.A."/>
            <person name="LaButti K.M."/>
            <person name="Sun H."/>
            <person name="Clum A."/>
            <person name="Pangilinan J.L."/>
            <person name="Lindquist E.A."/>
            <person name="Lucas S."/>
            <person name="Lapidus A."/>
            <person name="Jin M."/>
            <person name="Gunawan C."/>
            <person name="Balan V."/>
            <person name="Dale B.E."/>
            <person name="Jeffries T.W."/>
            <person name="Zinkel R."/>
            <person name="Barry K.W."/>
            <person name="Grigoriev I.V."/>
            <person name="Gasch A.P."/>
        </authorList>
    </citation>
    <scope>NUCLEOTIDE SEQUENCE [LARGE SCALE GENOMIC DNA]</scope>
    <source>
        <strain evidence="4">NRRL Y-27907 / 11-Y1</strain>
    </source>
</reference>